<dbReference type="KEGG" id="cgk:CGERO_00765"/>
<organism evidence="1 2">
    <name type="scientific">Corynebacterium gerontici</name>
    <dbReference type="NCBI Taxonomy" id="2079234"/>
    <lineage>
        <taxon>Bacteria</taxon>
        <taxon>Bacillati</taxon>
        <taxon>Actinomycetota</taxon>
        <taxon>Actinomycetes</taxon>
        <taxon>Mycobacteriales</taxon>
        <taxon>Corynebacteriaceae</taxon>
        <taxon>Corynebacterium</taxon>
    </lineage>
</organism>
<evidence type="ECO:0000313" key="1">
    <source>
        <dbReference type="EMBL" id="AZA10488.1"/>
    </source>
</evidence>
<sequence>MTTVMLGGSIHSALTHFALVGLAEIAESTFGAGVTLGWTDAAVPRAWVDVPGASEDEVAQAVLDAARTEPPRDWPSVRLTYASGATVSPFSPRIKAIDTDKHPGDWEKHQAARHIAFDALLEAGDWTELRWLNALGEASYWHVANNARQPDRGASRWEMKTRNRGEEFISERYRPLCQEVQQWSIKQVLNGLMGMQVQDVIGKQKADSRSSTGLTRPGPADNALVFCALRGIAAFPLANRVEEINATPGAWPATVLHPKSMLLPVLTAPVTPARLRSVLVSSQLADLHTAMMAADSNQKNGEPLALEADAARAWLAARMCRAVVRFPILKAGSDSAPERQVLEGEVHLNVR</sequence>
<dbReference type="RefSeq" id="WP_123932851.1">
    <property type="nucleotide sequence ID" value="NZ_CP033897.1"/>
</dbReference>
<evidence type="ECO:0008006" key="3">
    <source>
        <dbReference type="Google" id="ProtNLM"/>
    </source>
</evidence>
<gene>
    <name evidence="1" type="ORF">CGERO_00765</name>
</gene>
<dbReference type="EMBL" id="CP033897">
    <property type="protein sequence ID" value="AZA10488.1"/>
    <property type="molecule type" value="Genomic_DNA"/>
</dbReference>
<dbReference type="OrthoDB" id="3251267at2"/>
<dbReference type="AlphaFoldDB" id="A0A3G6J0K8"/>
<name>A0A3G6J0K8_9CORY</name>
<protein>
    <recommendedName>
        <fullName evidence="3">CRISPR-associated protein</fullName>
    </recommendedName>
</protein>
<evidence type="ECO:0000313" key="2">
    <source>
        <dbReference type="Proteomes" id="UP000271587"/>
    </source>
</evidence>
<accession>A0A3G6J0K8</accession>
<reference evidence="1 2" key="1">
    <citation type="submission" date="2018-11" db="EMBL/GenBank/DDBJ databases">
        <authorList>
            <person name="Kleinhagauer T."/>
            <person name="Glaeser S.P."/>
            <person name="Spergser J."/>
            <person name="Ruckert C."/>
            <person name="Kaempfer P."/>
            <person name="Busse H.-J."/>
        </authorList>
    </citation>
    <scope>NUCLEOTIDE SEQUENCE [LARGE SCALE GENOMIC DNA]</scope>
    <source>
        <strain evidence="1 2">W8</strain>
    </source>
</reference>
<dbReference type="Proteomes" id="UP000271587">
    <property type="component" value="Chromosome"/>
</dbReference>
<proteinExistence type="predicted"/>
<keyword evidence="2" id="KW-1185">Reference proteome</keyword>